<feature type="domain" description="CusB-like three alpha-helical bundle" evidence="3">
    <location>
        <begin position="153"/>
        <end position="202"/>
    </location>
</feature>
<feature type="domain" description="CzcB-like C-terminal circularly permuted SH3-like" evidence="6">
    <location>
        <begin position="350"/>
        <end position="401"/>
    </location>
</feature>
<gene>
    <name evidence="7" type="ORF">OD355_07670</name>
</gene>
<dbReference type="RefSeq" id="WP_263037878.1">
    <property type="nucleotide sequence ID" value="NZ_JAOTPL010000009.1"/>
</dbReference>
<evidence type="ECO:0000259" key="3">
    <source>
        <dbReference type="Pfam" id="PF25869"/>
    </source>
</evidence>
<dbReference type="GO" id="GO:0046914">
    <property type="term" value="F:transition metal ion binding"/>
    <property type="evidence" value="ECO:0007669"/>
    <property type="project" value="TreeGrafter"/>
</dbReference>
<dbReference type="PANTHER" id="PTHR30097:SF15">
    <property type="entry name" value="CATION EFFLUX SYSTEM PROTEIN CUSB"/>
    <property type="match status" value="1"/>
</dbReference>
<dbReference type="InterPro" id="IPR058649">
    <property type="entry name" value="CzcB_C"/>
</dbReference>
<sequence length="415" mass="45618">MKNVSIIAASLLLIILLIGCKDRNDPHAGHEAAEEVYTCPMHPQIVRNKPGSCPICGMDLVKKETEGKRADSIDLESLLKPTNEFVISSIPITTLKQSGQPMEIEALGTVAYDTRQIGSISSRVAGRIEKLYVRYRYQKISKGQRILDIYSPELLTAQQNLLFLLKNDASNKTMIDAARQKLRLLGMSAQQLQKIENTGKADYTVSVFSNYSGHLYDAGSSSGMNNTSAAATGMAAVPLTQQLSIKEGMYVEKGQSIFNVYNLGKTWALLNIFAGEAAMIKKGQPVKIVSETSPDKSFSGEIDFIEPFYRESSRTLTARVYFDNAKLKIPIGSQVRAVITGNRMQAAWLPREAVISLGMNKVVFKKIKNGFAPQKVNTGAEINNQIQITGGLEYTDSVAVNAQYLTDSESFIKIN</sequence>
<dbReference type="InterPro" id="IPR051909">
    <property type="entry name" value="MFP_Cation_Efflux"/>
</dbReference>
<feature type="domain" description="CusB-like beta-barrel" evidence="5">
    <location>
        <begin position="267"/>
        <end position="337"/>
    </location>
</feature>
<name>A0AAE3LK28_9BACT</name>
<evidence type="ECO:0000259" key="5">
    <source>
        <dbReference type="Pfam" id="PF25954"/>
    </source>
</evidence>
<dbReference type="GO" id="GO:0030288">
    <property type="term" value="C:outer membrane-bounded periplasmic space"/>
    <property type="evidence" value="ECO:0007669"/>
    <property type="project" value="TreeGrafter"/>
</dbReference>
<dbReference type="EMBL" id="JAOTPL010000009">
    <property type="protein sequence ID" value="MCU7694392.1"/>
    <property type="molecule type" value="Genomic_DNA"/>
</dbReference>
<dbReference type="InterPro" id="IPR058791">
    <property type="entry name" value="3HB_CusB"/>
</dbReference>
<accession>A0AAE3LK28</accession>
<dbReference type="AlphaFoldDB" id="A0AAE3LK28"/>
<dbReference type="GO" id="GO:0015679">
    <property type="term" value="P:plasma membrane copper ion transport"/>
    <property type="evidence" value="ECO:0007669"/>
    <property type="project" value="TreeGrafter"/>
</dbReference>
<dbReference type="InterPro" id="IPR058792">
    <property type="entry name" value="Beta-barrel_RND_2"/>
</dbReference>
<dbReference type="Pfam" id="PF25869">
    <property type="entry name" value="3HB_CusB"/>
    <property type="match status" value="1"/>
</dbReference>
<protein>
    <submittedName>
        <fullName evidence="7">Efflux RND transporter periplasmic adaptor subunit</fullName>
    </submittedName>
</protein>
<dbReference type="Pfam" id="PF25975">
    <property type="entry name" value="CzcB_C"/>
    <property type="match status" value="1"/>
</dbReference>
<proteinExistence type="predicted"/>
<keyword evidence="8" id="KW-1185">Reference proteome</keyword>
<feature type="domain" description="Heavy metal binding" evidence="2">
    <location>
        <begin position="36"/>
        <end position="63"/>
    </location>
</feature>
<dbReference type="Proteomes" id="UP001209317">
    <property type="component" value="Unassembled WGS sequence"/>
</dbReference>
<evidence type="ECO:0000313" key="7">
    <source>
        <dbReference type="EMBL" id="MCU7694392.1"/>
    </source>
</evidence>
<dbReference type="Gene3D" id="6.10.140.730">
    <property type="match status" value="1"/>
</dbReference>
<evidence type="ECO:0000259" key="4">
    <source>
        <dbReference type="Pfam" id="PF25919"/>
    </source>
</evidence>
<dbReference type="GO" id="GO:0060003">
    <property type="term" value="P:copper ion export"/>
    <property type="evidence" value="ECO:0007669"/>
    <property type="project" value="TreeGrafter"/>
</dbReference>
<dbReference type="InterPro" id="IPR058790">
    <property type="entry name" value="BSH_CusB"/>
</dbReference>
<dbReference type="Pfam" id="PF25919">
    <property type="entry name" value="BSH_CusB"/>
    <property type="match status" value="1"/>
</dbReference>
<dbReference type="PROSITE" id="PS51257">
    <property type="entry name" value="PROKAR_LIPOPROTEIN"/>
    <property type="match status" value="1"/>
</dbReference>
<evidence type="ECO:0000259" key="2">
    <source>
        <dbReference type="Pfam" id="PF19335"/>
    </source>
</evidence>
<comment type="caution">
    <text evidence="7">The sequence shown here is derived from an EMBL/GenBank/DDBJ whole genome shotgun (WGS) entry which is preliminary data.</text>
</comment>
<evidence type="ECO:0000256" key="1">
    <source>
        <dbReference type="ARBA" id="ARBA00022448"/>
    </source>
</evidence>
<dbReference type="InterPro" id="IPR045800">
    <property type="entry name" value="HMBD"/>
</dbReference>
<reference evidence="7" key="1">
    <citation type="submission" date="2022-10" db="EMBL/GenBank/DDBJ databases">
        <authorList>
            <person name="Kim H.S."/>
            <person name="Kim J.-S."/>
            <person name="Suh M.K."/>
            <person name="Eom M.K."/>
            <person name="Lee J.-S."/>
        </authorList>
    </citation>
    <scope>NUCLEOTIDE SEQUENCE</scope>
    <source>
        <strain evidence="7">LIP-5</strain>
    </source>
</reference>
<dbReference type="SUPFAM" id="SSF111369">
    <property type="entry name" value="HlyD-like secretion proteins"/>
    <property type="match status" value="1"/>
</dbReference>
<organism evidence="7 8">
    <name type="scientific">Haoranjiania flava</name>
    <dbReference type="NCBI Taxonomy" id="1856322"/>
    <lineage>
        <taxon>Bacteria</taxon>
        <taxon>Pseudomonadati</taxon>
        <taxon>Bacteroidota</taxon>
        <taxon>Chitinophagia</taxon>
        <taxon>Chitinophagales</taxon>
        <taxon>Chitinophagaceae</taxon>
        <taxon>Haoranjiania</taxon>
    </lineage>
</organism>
<dbReference type="Pfam" id="PF25954">
    <property type="entry name" value="Beta-barrel_RND_2"/>
    <property type="match status" value="1"/>
</dbReference>
<keyword evidence="1" id="KW-0813">Transport</keyword>
<evidence type="ECO:0000259" key="6">
    <source>
        <dbReference type="Pfam" id="PF25975"/>
    </source>
</evidence>
<dbReference type="Gene3D" id="2.40.30.170">
    <property type="match status" value="1"/>
</dbReference>
<feature type="domain" description="CusB-like barrel-sandwich hybrid" evidence="4">
    <location>
        <begin position="120"/>
        <end position="260"/>
    </location>
</feature>
<dbReference type="Gene3D" id="2.40.420.20">
    <property type="match status" value="1"/>
</dbReference>
<evidence type="ECO:0000313" key="8">
    <source>
        <dbReference type="Proteomes" id="UP001209317"/>
    </source>
</evidence>
<dbReference type="Pfam" id="PF19335">
    <property type="entry name" value="HMBD"/>
    <property type="match status" value="1"/>
</dbReference>
<dbReference type="PANTHER" id="PTHR30097">
    <property type="entry name" value="CATION EFFLUX SYSTEM PROTEIN CUSB"/>
    <property type="match status" value="1"/>
</dbReference>